<sequence>MGLGWRTGYLWPQGQNGLESTWALIGGIIPQAGHWLAAWAGLPLAGRVPREPCDWLMGDPLDPGVGMMLLVPCPLILFLLTHFLAGGVALVEYFYPGDKLMAR</sequence>
<protein>
    <submittedName>
        <fullName evidence="2">Uncharacterized protein</fullName>
    </submittedName>
</protein>
<dbReference type="Proteomes" id="UP001292094">
    <property type="component" value="Unassembled WGS sequence"/>
</dbReference>
<evidence type="ECO:0000313" key="3">
    <source>
        <dbReference type="Proteomes" id="UP001292094"/>
    </source>
</evidence>
<name>A0AAE1QF46_9EUCA</name>
<gene>
    <name evidence="2" type="ORF">Pmani_003683</name>
</gene>
<keyword evidence="1" id="KW-0472">Membrane</keyword>
<reference evidence="2" key="1">
    <citation type="submission" date="2023-11" db="EMBL/GenBank/DDBJ databases">
        <title>Genome assemblies of two species of porcelain crab, Petrolisthes cinctipes and Petrolisthes manimaculis (Anomura: Porcellanidae).</title>
        <authorList>
            <person name="Angst P."/>
        </authorList>
    </citation>
    <scope>NUCLEOTIDE SEQUENCE</scope>
    <source>
        <strain evidence="2">PB745_02</strain>
        <tissue evidence="2">Gill</tissue>
    </source>
</reference>
<organism evidence="2 3">
    <name type="scientific">Petrolisthes manimaculis</name>
    <dbReference type="NCBI Taxonomy" id="1843537"/>
    <lineage>
        <taxon>Eukaryota</taxon>
        <taxon>Metazoa</taxon>
        <taxon>Ecdysozoa</taxon>
        <taxon>Arthropoda</taxon>
        <taxon>Crustacea</taxon>
        <taxon>Multicrustacea</taxon>
        <taxon>Malacostraca</taxon>
        <taxon>Eumalacostraca</taxon>
        <taxon>Eucarida</taxon>
        <taxon>Decapoda</taxon>
        <taxon>Pleocyemata</taxon>
        <taxon>Anomura</taxon>
        <taxon>Galatheoidea</taxon>
        <taxon>Porcellanidae</taxon>
        <taxon>Petrolisthes</taxon>
    </lineage>
</organism>
<dbReference type="AlphaFoldDB" id="A0AAE1QF46"/>
<evidence type="ECO:0000256" key="1">
    <source>
        <dbReference type="SAM" id="Phobius"/>
    </source>
</evidence>
<accession>A0AAE1QF46</accession>
<feature type="transmembrane region" description="Helical" evidence="1">
    <location>
        <begin position="65"/>
        <end position="95"/>
    </location>
</feature>
<comment type="caution">
    <text evidence="2">The sequence shown here is derived from an EMBL/GenBank/DDBJ whole genome shotgun (WGS) entry which is preliminary data.</text>
</comment>
<dbReference type="EMBL" id="JAWZYT010000264">
    <property type="protein sequence ID" value="KAK4325740.1"/>
    <property type="molecule type" value="Genomic_DNA"/>
</dbReference>
<keyword evidence="1" id="KW-0812">Transmembrane</keyword>
<proteinExistence type="predicted"/>
<keyword evidence="3" id="KW-1185">Reference proteome</keyword>
<keyword evidence="1" id="KW-1133">Transmembrane helix</keyword>
<evidence type="ECO:0000313" key="2">
    <source>
        <dbReference type="EMBL" id="KAK4325740.1"/>
    </source>
</evidence>